<dbReference type="KEGG" id="pgri:PgNI_11355"/>
<reference evidence="2" key="3">
    <citation type="submission" date="2025-08" db="UniProtKB">
        <authorList>
            <consortium name="RefSeq"/>
        </authorList>
    </citation>
    <scope>IDENTIFICATION</scope>
    <source>
        <strain evidence="2">NI907</strain>
    </source>
</reference>
<sequence>METRATTTICAVSGIKKGTDGTHQGDACTSCSASCTRVSGQPDCCT</sequence>
<dbReference type="Proteomes" id="UP000515153">
    <property type="component" value="Chromosome VI"/>
</dbReference>
<dbReference type="AlphaFoldDB" id="A0A6P8APA9"/>
<reference evidence="2" key="2">
    <citation type="submission" date="2019-10" db="EMBL/GenBank/DDBJ databases">
        <authorList>
            <consortium name="NCBI Genome Project"/>
        </authorList>
    </citation>
    <scope>NUCLEOTIDE SEQUENCE</scope>
    <source>
        <strain evidence="2">NI907</strain>
    </source>
</reference>
<accession>A0A6P8APA9</accession>
<evidence type="ECO:0000313" key="2">
    <source>
        <dbReference type="RefSeq" id="XP_030976725.1"/>
    </source>
</evidence>
<protein>
    <submittedName>
        <fullName evidence="2">Uncharacterized protein</fullName>
    </submittedName>
</protein>
<proteinExistence type="predicted"/>
<name>A0A6P8APA9_PYRGI</name>
<dbReference type="GeneID" id="41966227"/>
<evidence type="ECO:0000313" key="1">
    <source>
        <dbReference type="Proteomes" id="UP000515153"/>
    </source>
</evidence>
<reference evidence="1 2" key="1">
    <citation type="journal article" date="2019" name="Mol. Biol. Evol.">
        <title>Blast fungal genomes show frequent chromosomal changes, gene gains and losses, and effector gene turnover.</title>
        <authorList>
            <person name="Gomez Luciano L.B."/>
            <person name="Jason Tsai I."/>
            <person name="Chuma I."/>
            <person name="Tosa Y."/>
            <person name="Chen Y.H."/>
            <person name="Li J.Y."/>
            <person name="Li M.Y."/>
            <person name="Jade Lu M.Y."/>
            <person name="Nakayashiki H."/>
            <person name="Li W.H."/>
        </authorList>
    </citation>
    <scope>NUCLEOTIDE SEQUENCE [LARGE SCALE GENOMIC DNA]</scope>
    <source>
        <strain evidence="1 2">NI907</strain>
    </source>
</reference>
<organism evidence="1 2">
    <name type="scientific">Pyricularia grisea</name>
    <name type="common">Crabgrass-specific blast fungus</name>
    <name type="synonym">Magnaporthe grisea</name>
    <dbReference type="NCBI Taxonomy" id="148305"/>
    <lineage>
        <taxon>Eukaryota</taxon>
        <taxon>Fungi</taxon>
        <taxon>Dikarya</taxon>
        <taxon>Ascomycota</taxon>
        <taxon>Pezizomycotina</taxon>
        <taxon>Sordariomycetes</taxon>
        <taxon>Sordariomycetidae</taxon>
        <taxon>Magnaporthales</taxon>
        <taxon>Pyriculariaceae</taxon>
        <taxon>Pyricularia</taxon>
    </lineage>
</organism>
<keyword evidence="1" id="KW-1185">Reference proteome</keyword>
<dbReference type="RefSeq" id="XP_030976725.1">
    <property type="nucleotide sequence ID" value="XM_031131322.1"/>
</dbReference>
<gene>
    <name evidence="2" type="ORF">PgNI_11355</name>
</gene>